<reference evidence="2 3" key="1">
    <citation type="journal article" date="2021" name="Int. J. Syst. Evol. Microbiol.">
        <title>Salipiger mangrovisoli sp. nov., isolated from mangrove soil and the proposal for the reclassification of Paraphaeobacter pallidus as Salipiger pallidus comb. nov.</title>
        <authorList>
            <person name="Du J."/>
            <person name="Liu Y."/>
            <person name="Pei T."/>
            <person name="Deng M.R."/>
            <person name="Zhu H."/>
        </authorList>
    </citation>
    <scope>NUCLEOTIDE SEQUENCE [LARGE SCALE GENOMIC DNA]</scope>
    <source>
        <strain evidence="2 3">6D45A</strain>
    </source>
</reference>
<dbReference type="SUPFAM" id="SSF100950">
    <property type="entry name" value="NagB/RpiA/CoA transferase-like"/>
    <property type="match status" value="1"/>
</dbReference>
<evidence type="ECO:0000259" key="1">
    <source>
        <dbReference type="Pfam" id="PF01182"/>
    </source>
</evidence>
<dbReference type="InterPro" id="IPR037171">
    <property type="entry name" value="NagB/RpiA_transferase-like"/>
</dbReference>
<dbReference type="PANTHER" id="PTHR11280">
    <property type="entry name" value="GLUCOSAMINE-6-PHOSPHATE ISOMERASE"/>
    <property type="match status" value="1"/>
</dbReference>
<dbReference type="InterPro" id="IPR006148">
    <property type="entry name" value="Glc/Gal-6P_isomerase"/>
</dbReference>
<organism evidence="2 3">
    <name type="scientific">Salipiger mangrovisoli</name>
    <dbReference type="NCBI Taxonomy" id="2865933"/>
    <lineage>
        <taxon>Bacteria</taxon>
        <taxon>Pseudomonadati</taxon>
        <taxon>Pseudomonadota</taxon>
        <taxon>Alphaproteobacteria</taxon>
        <taxon>Rhodobacterales</taxon>
        <taxon>Roseobacteraceae</taxon>
        <taxon>Salipiger</taxon>
    </lineage>
</organism>
<accession>A0ABR9XAF7</accession>
<feature type="domain" description="Glucosamine/galactosamine-6-phosphate isomerase" evidence="1">
    <location>
        <begin position="9"/>
        <end position="228"/>
    </location>
</feature>
<sequence>MKLVISPTPAESGAAAAAAGAATIREALDARGRTRIILATGASQFEMLVALTATPGIDWSACEVFHLDEYVGMSASHPASFVGYLRSRFVAQVSGLGRFEAIDGTAADPQAEIDRLSAAIAEAPIDVAFIGIGENGHLAFNDPPALFDTEAPYLRVTLDQACRQQQVSEGWFPDLGAVPTEAYTMSIPQILKARQIICTVPDSRKARAVQGAVEGPLTPDCPASALQGHANAGLYLDAAAASLLAKRAG</sequence>
<dbReference type="RefSeq" id="WP_194137858.1">
    <property type="nucleotide sequence ID" value="NZ_JADFFK010000038.1"/>
</dbReference>
<protein>
    <submittedName>
        <fullName evidence="2">Glucosamine-6-phosphate deaminase</fullName>
    </submittedName>
</protein>
<dbReference type="EMBL" id="JADFFK010000038">
    <property type="protein sequence ID" value="MBE9640590.1"/>
    <property type="molecule type" value="Genomic_DNA"/>
</dbReference>
<comment type="caution">
    <text evidence="2">The sequence shown here is derived from an EMBL/GenBank/DDBJ whole genome shotgun (WGS) entry which is preliminary data.</text>
</comment>
<dbReference type="Proteomes" id="UP000607796">
    <property type="component" value="Unassembled WGS sequence"/>
</dbReference>
<dbReference type="InterPro" id="IPR004547">
    <property type="entry name" value="Glucosamine6P_isomerase"/>
</dbReference>
<dbReference type="Gene3D" id="3.40.50.1360">
    <property type="match status" value="1"/>
</dbReference>
<evidence type="ECO:0000313" key="3">
    <source>
        <dbReference type="Proteomes" id="UP000607796"/>
    </source>
</evidence>
<evidence type="ECO:0000313" key="2">
    <source>
        <dbReference type="EMBL" id="MBE9640590.1"/>
    </source>
</evidence>
<proteinExistence type="predicted"/>
<gene>
    <name evidence="2" type="ORF">IQ782_27445</name>
</gene>
<dbReference type="CDD" id="cd01399">
    <property type="entry name" value="GlcN6P_deaminase"/>
    <property type="match status" value="1"/>
</dbReference>
<name>A0ABR9XAF7_9RHOB</name>
<dbReference type="PANTHER" id="PTHR11280:SF6">
    <property type="entry name" value="GLUCOSAMINE-6-PHOSPHATE ISOMERASE NAGB"/>
    <property type="match status" value="1"/>
</dbReference>
<dbReference type="Pfam" id="PF01182">
    <property type="entry name" value="Glucosamine_iso"/>
    <property type="match status" value="1"/>
</dbReference>
<keyword evidence="3" id="KW-1185">Reference proteome</keyword>